<keyword evidence="6" id="KW-0503">Monooxygenase</keyword>
<dbReference type="InterPro" id="IPR050121">
    <property type="entry name" value="Cytochrome_P450_monoxygenase"/>
</dbReference>
<gene>
    <name evidence="7" type="ORF">QQZ08_008587</name>
</gene>
<dbReference type="EMBL" id="JAZAVK010000090">
    <property type="protein sequence ID" value="KAK7424577.1"/>
    <property type="molecule type" value="Genomic_DNA"/>
</dbReference>
<dbReference type="Gene3D" id="1.10.630.10">
    <property type="entry name" value="Cytochrome P450"/>
    <property type="match status" value="1"/>
</dbReference>
<dbReference type="InterPro" id="IPR036396">
    <property type="entry name" value="Cyt_P450_sf"/>
</dbReference>
<keyword evidence="6" id="KW-0560">Oxidoreductase</keyword>
<protein>
    <recommendedName>
        <fullName evidence="9">Cytochrome P450</fullName>
    </recommendedName>
</protein>
<sequence>MSLAIRETEASFSKLSDDGPQTFVQLLVGTKQKSPSTITTDEIHGNALGNISAGSDTTAIVLQAVVYFLLKNSHAYKTLCEEVRNGLELPVSFAAAGTLVYLNACIKEALRMHPPVGMLLGRQAPKGGSIVGGFHVGDGIEIGINPMVMHYDAEVFPDPYTFKPERWIKAETEKEHLKLMNRCLIAFGHGRHVCSGQHISMVEITNLVPTLLLRYDMELANCGRRYTFKNRWFTTQSGLEVILSRRC</sequence>
<keyword evidence="4" id="KW-0479">Metal-binding</keyword>
<evidence type="ECO:0000256" key="6">
    <source>
        <dbReference type="ARBA" id="ARBA00023033"/>
    </source>
</evidence>
<dbReference type="PRINTS" id="PR00385">
    <property type="entry name" value="P450"/>
</dbReference>
<evidence type="ECO:0000313" key="8">
    <source>
        <dbReference type="Proteomes" id="UP001498421"/>
    </source>
</evidence>
<dbReference type="PANTHER" id="PTHR24305:SF229">
    <property type="entry name" value="P450, PUTATIVE (EUROFUNG)-RELATED"/>
    <property type="match status" value="1"/>
</dbReference>
<dbReference type="SUPFAM" id="SSF48264">
    <property type="entry name" value="Cytochrome P450"/>
    <property type="match status" value="1"/>
</dbReference>
<evidence type="ECO:0000256" key="4">
    <source>
        <dbReference type="ARBA" id="ARBA00022723"/>
    </source>
</evidence>
<comment type="similarity">
    <text evidence="2">Belongs to the cytochrome P450 family.</text>
</comment>
<organism evidence="7 8">
    <name type="scientific">Neonectria magnoliae</name>
    <dbReference type="NCBI Taxonomy" id="2732573"/>
    <lineage>
        <taxon>Eukaryota</taxon>
        <taxon>Fungi</taxon>
        <taxon>Dikarya</taxon>
        <taxon>Ascomycota</taxon>
        <taxon>Pezizomycotina</taxon>
        <taxon>Sordariomycetes</taxon>
        <taxon>Hypocreomycetidae</taxon>
        <taxon>Hypocreales</taxon>
        <taxon>Nectriaceae</taxon>
        <taxon>Neonectria</taxon>
    </lineage>
</organism>
<keyword evidence="3" id="KW-0349">Heme</keyword>
<dbReference type="InterPro" id="IPR002403">
    <property type="entry name" value="Cyt_P450_E_grp-IV"/>
</dbReference>
<accession>A0ABR1HUS7</accession>
<keyword evidence="5" id="KW-0408">Iron</keyword>
<evidence type="ECO:0000256" key="3">
    <source>
        <dbReference type="ARBA" id="ARBA00022617"/>
    </source>
</evidence>
<name>A0ABR1HUS7_9HYPO</name>
<dbReference type="InterPro" id="IPR001128">
    <property type="entry name" value="Cyt_P450"/>
</dbReference>
<evidence type="ECO:0000313" key="7">
    <source>
        <dbReference type="EMBL" id="KAK7424577.1"/>
    </source>
</evidence>
<reference evidence="7 8" key="1">
    <citation type="journal article" date="2025" name="Microbiol. Resour. Announc.">
        <title>Draft genome sequences for Neonectria magnoliae and Neonectria punicea, canker pathogens of Liriodendron tulipifera and Acer saccharum in West Virginia.</title>
        <authorList>
            <person name="Petronek H.M."/>
            <person name="Kasson M.T."/>
            <person name="Metheny A.M."/>
            <person name="Stauder C.M."/>
            <person name="Lovett B."/>
            <person name="Lynch S.C."/>
            <person name="Garnas J.R."/>
            <person name="Kasson L.R."/>
            <person name="Stajich J.E."/>
        </authorList>
    </citation>
    <scope>NUCLEOTIDE SEQUENCE [LARGE SCALE GENOMIC DNA]</scope>
    <source>
        <strain evidence="7 8">NRRL 64651</strain>
    </source>
</reference>
<evidence type="ECO:0000256" key="1">
    <source>
        <dbReference type="ARBA" id="ARBA00001971"/>
    </source>
</evidence>
<keyword evidence="8" id="KW-1185">Reference proteome</keyword>
<proteinExistence type="inferred from homology"/>
<comment type="cofactor">
    <cofactor evidence="1">
        <name>heme</name>
        <dbReference type="ChEBI" id="CHEBI:30413"/>
    </cofactor>
</comment>
<evidence type="ECO:0008006" key="9">
    <source>
        <dbReference type="Google" id="ProtNLM"/>
    </source>
</evidence>
<dbReference type="PANTHER" id="PTHR24305">
    <property type="entry name" value="CYTOCHROME P450"/>
    <property type="match status" value="1"/>
</dbReference>
<evidence type="ECO:0000256" key="2">
    <source>
        <dbReference type="ARBA" id="ARBA00010617"/>
    </source>
</evidence>
<dbReference type="Proteomes" id="UP001498421">
    <property type="component" value="Unassembled WGS sequence"/>
</dbReference>
<comment type="caution">
    <text evidence="7">The sequence shown here is derived from an EMBL/GenBank/DDBJ whole genome shotgun (WGS) entry which is preliminary data.</text>
</comment>
<dbReference type="PRINTS" id="PR00465">
    <property type="entry name" value="EP450IV"/>
</dbReference>
<evidence type="ECO:0000256" key="5">
    <source>
        <dbReference type="ARBA" id="ARBA00023004"/>
    </source>
</evidence>
<dbReference type="Pfam" id="PF00067">
    <property type="entry name" value="p450"/>
    <property type="match status" value="1"/>
</dbReference>